<evidence type="ECO:0000313" key="2">
    <source>
        <dbReference type="EMBL" id="GAX09506.1"/>
    </source>
</evidence>
<evidence type="ECO:0000313" key="3">
    <source>
        <dbReference type="Proteomes" id="UP000198406"/>
    </source>
</evidence>
<proteinExistence type="predicted"/>
<comment type="caution">
    <text evidence="2">The sequence shown here is derived from an EMBL/GenBank/DDBJ whole genome shotgun (WGS) entry which is preliminary data.</text>
</comment>
<sequence>MVLLDIRPNDFRKCANVEEEFTAIERKTFDLKAFCGPSEVGYAGRIREINAAHRKLKQLFEEGTINSFSEYLCQDPSDEERTTETSQESGKDVVNESNDIELRFQ</sequence>
<feature type="region of interest" description="Disordered" evidence="1">
    <location>
        <begin position="74"/>
        <end position="105"/>
    </location>
</feature>
<dbReference type="AlphaFoldDB" id="A0A1Z5J6F4"/>
<protein>
    <submittedName>
        <fullName evidence="2">Uncharacterized protein</fullName>
    </submittedName>
</protein>
<dbReference type="Proteomes" id="UP000198406">
    <property type="component" value="Unassembled WGS sequence"/>
</dbReference>
<keyword evidence="3" id="KW-1185">Reference proteome</keyword>
<dbReference type="EMBL" id="BDSP01000007">
    <property type="protein sequence ID" value="GAX09506.1"/>
    <property type="molecule type" value="Genomic_DNA"/>
</dbReference>
<gene>
    <name evidence="2" type="ORF">FisN_6Lh105</name>
</gene>
<feature type="compositionally biased region" description="Basic and acidic residues" evidence="1">
    <location>
        <begin position="79"/>
        <end position="105"/>
    </location>
</feature>
<accession>A0A1Z5J6F4</accession>
<dbReference type="InParanoid" id="A0A1Z5J6F4"/>
<reference evidence="2 3" key="1">
    <citation type="journal article" date="2015" name="Plant Cell">
        <title>Oil accumulation by the oleaginous diatom Fistulifera solaris as revealed by the genome and transcriptome.</title>
        <authorList>
            <person name="Tanaka T."/>
            <person name="Maeda Y."/>
            <person name="Veluchamy A."/>
            <person name="Tanaka M."/>
            <person name="Abida H."/>
            <person name="Marechal E."/>
            <person name="Bowler C."/>
            <person name="Muto M."/>
            <person name="Sunaga Y."/>
            <person name="Tanaka M."/>
            <person name="Yoshino T."/>
            <person name="Taniguchi T."/>
            <person name="Fukuda Y."/>
            <person name="Nemoto M."/>
            <person name="Matsumoto M."/>
            <person name="Wong P.S."/>
            <person name="Aburatani S."/>
            <person name="Fujibuchi W."/>
        </authorList>
    </citation>
    <scope>NUCLEOTIDE SEQUENCE [LARGE SCALE GENOMIC DNA]</scope>
    <source>
        <strain evidence="2 3">JPCC DA0580</strain>
    </source>
</reference>
<evidence type="ECO:0000256" key="1">
    <source>
        <dbReference type="SAM" id="MobiDB-lite"/>
    </source>
</evidence>
<organism evidence="2 3">
    <name type="scientific">Fistulifera solaris</name>
    <name type="common">Oleaginous diatom</name>
    <dbReference type="NCBI Taxonomy" id="1519565"/>
    <lineage>
        <taxon>Eukaryota</taxon>
        <taxon>Sar</taxon>
        <taxon>Stramenopiles</taxon>
        <taxon>Ochrophyta</taxon>
        <taxon>Bacillariophyta</taxon>
        <taxon>Bacillariophyceae</taxon>
        <taxon>Bacillariophycidae</taxon>
        <taxon>Naviculales</taxon>
        <taxon>Naviculaceae</taxon>
        <taxon>Fistulifera</taxon>
    </lineage>
</organism>
<name>A0A1Z5J6F4_FISSO</name>